<feature type="region of interest" description="Disordered" evidence="1">
    <location>
        <begin position="1"/>
        <end position="22"/>
    </location>
</feature>
<keyword evidence="3" id="KW-1185">Reference proteome</keyword>
<feature type="compositionally biased region" description="Low complexity" evidence="1">
    <location>
        <begin position="1"/>
        <end position="17"/>
    </location>
</feature>
<name>A0ABX2IVJ0_9RHOB</name>
<dbReference type="RefSeq" id="WP_174139466.1">
    <property type="nucleotide sequence ID" value="NZ_JABUFE010000011.1"/>
</dbReference>
<accession>A0ABX2IVJ0</accession>
<sequence>MTAASTTDPRPIDTTDPSHPWEMDFTEAKQMMTIILRDNVDTSEEVELYAQMGAFLQSPLFDQLIECQRLAFCCRQQGQEVSTNDKGN</sequence>
<dbReference type="EMBL" id="JABUFE010000011">
    <property type="protein sequence ID" value="NSX56315.1"/>
    <property type="molecule type" value="Genomic_DNA"/>
</dbReference>
<proteinExistence type="predicted"/>
<evidence type="ECO:0000313" key="3">
    <source>
        <dbReference type="Proteomes" id="UP000777935"/>
    </source>
</evidence>
<protein>
    <submittedName>
        <fullName evidence="2">Uncharacterized protein</fullName>
    </submittedName>
</protein>
<evidence type="ECO:0000256" key="1">
    <source>
        <dbReference type="SAM" id="MobiDB-lite"/>
    </source>
</evidence>
<reference evidence="2 3" key="1">
    <citation type="submission" date="2020-06" db="EMBL/GenBank/DDBJ databases">
        <title>Sulfitobacter algicola sp. nov., isolated from green algae.</title>
        <authorList>
            <person name="Wang C."/>
        </authorList>
    </citation>
    <scope>NUCLEOTIDE SEQUENCE [LARGE SCALE GENOMIC DNA]</scope>
    <source>
        <strain evidence="2 3">1151</strain>
    </source>
</reference>
<comment type="caution">
    <text evidence="2">The sequence shown here is derived from an EMBL/GenBank/DDBJ whole genome shotgun (WGS) entry which is preliminary data.</text>
</comment>
<dbReference type="Proteomes" id="UP000777935">
    <property type="component" value="Unassembled WGS sequence"/>
</dbReference>
<gene>
    <name evidence="2" type="ORF">HRQ87_16085</name>
</gene>
<evidence type="ECO:0000313" key="2">
    <source>
        <dbReference type="EMBL" id="NSX56315.1"/>
    </source>
</evidence>
<organism evidence="2 3">
    <name type="scientific">Parasulfitobacter algicola</name>
    <dbReference type="NCBI Taxonomy" id="2614809"/>
    <lineage>
        <taxon>Bacteria</taxon>
        <taxon>Pseudomonadati</taxon>
        <taxon>Pseudomonadota</taxon>
        <taxon>Alphaproteobacteria</taxon>
        <taxon>Rhodobacterales</taxon>
        <taxon>Roseobacteraceae</taxon>
        <taxon>Parasulfitobacter</taxon>
    </lineage>
</organism>